<dbReference type="Proteomes" id="UP000193118">
    <property type="component" value="Unassembled WGS sequence"/>
</dbReference>
<comment type="caution">
    <text evidence="1">The sequence shown here is derived from an EMBL/GenBank/DDBJ whole genome shotgun (WGS) entry which is preliminary data.</text>
</comment>
<name>A0A1X3DDE2_9NEIS</name>
<gene>
    <name evidence="1" type="ORF">BWD09_04245</name>
</gene>
<sequence>MEKNAEVLFFEDTYVVRDIAYGIGNETRIVRENIFDNGYWWELNNPNVPDAEGKRYRLKEVRLPYGRYRCDFKDESPPEIKVILQEAGIVRTAIEIFPFEPFIY</sequence>
<dbReference type="AlphaFoldDB" id="A0A1X3DDE2"/>
<dbReference type="OrthoDB" id="8617142at2"/>
<dbReference type="EMBL" id="MTBO01000006">
    <property type="protein sequence ID" value="OSI17969.1"/>
    <property type="molecule type" value="Genomic_DNA"/>
</dbReference>
<organism evidence="1 2">
    <name type="scientific">Neisseria dentiae</name>
    <dbReference type="NCBI Taxonomy" id="194197"/>
    <lineage>
        <taxon>Bacteria</taxon>
        <taxon>Pseudomonadati</taxon>
        <taxon>Pseudomonadota</taxon>
        <taxon>Betaproteobacteria</taxon>
        <taxon>Neisseriales</taxon>
        <taxon>Neisseriaceae</taxon>
        <taxon>Neisseria</taxon>
    </lineage>
</organism>
<proteinExistence type="predicted"/>
<evidence type="ECO:0000313" key="2">
    <source>
        <dbReference type="Proteomes" id="UP000193118"/>
    </source>
</evidence>
<evidence type="ECO:0000313" key="1">
    <source>
        <dbReference type="EMBL" id="OSI17969.1"/>
    </source>
</evidence>
<keyword evidence="2" id="KW-1185">Reference proteome</keyword>
<dbReference type="STRING" id="194197.BWD09_04245"/>
<reference evidence="2" key="1">
    <citation type="submission" date="2017-01" db="EMBL/GenBank/DDBJ databases">
        <authorList>
            <person name="Wolfgang W.J."/>
            <person name="Cole J."/>
            <person name="Wroblewski D."/>
            <person name="Mcginnis J."/>
            <person name="Musser K.A."/>
        </authorList>
    </citation>
    <scope>NUCLEOTIDE SEQUENCE [LARGE SCALE GENOMIC DNA]</scope>
    <source>
        <strain evidence="2">DSM 19151</strain>
    </source>
</reference>
<protein>
    <submittedName>
        <fullName evidence="1">Uncharacterized protein</fullName>
    </submittedName>
</protein>
<accession>A0A1X3DDE2</accession>
<dbReference type="RefSeq" id="WP_115336249.1">
    <property type="nucleotide sequence ID" value="NZ_CAUJPZ010000014.1"/>
</dbReference>
<dbReference type="GeneID" id="94581917"/>